<keyword evidence="4" id="KW-1133">Transmembrane helix</keyword>
<dbReference type="InterPro" id="IPR032675">
    <property type="entry name" value="LRR_dom_sf"/>
</dbReference>
<feature type="compositionally biased region" description="Basic and acidic residues" evidence="3">
    <location>
        <begin position="491"/>
        <end position="511"/>
    </location>
</feature>
<protein>
    <recommendedName>
        <fullName evidence="6">LRRCT domain-containing protein</fullName>
    </recommendedName>
</protein>
<evidence type="ECO:0008006" key="6">
    <source>
        <dbReference type="Google" id="ProtNLM"/>
    </source>
</evidence>
<dbReference type="EMBL" id="GG666632">
    <property type="protein sequence ID" value="EEN47350.1"/>
    <property type="molecule type" value="Genomic_DNA"/>
</dbReference>
<dbReference type="SMART" id="SM00369">
    <property type="entry name" value="LRR_TYP"/>
    <property type="match status" value="3"/>
</dbReference>
<feature type="compositionally biased region" description="Acidic residues" evidence="3">
    <location>
        <begin position="629"/>
        <end position="652"/>
    </location>
</feature>
<feature type="compositionally biased region" description="Polar residues" evidence="3">
    <location>
        <begin position="739"/>
        <end position="753"/>
    </location>
</feature>
<keyword evidence="4" id="KW-0472">Membrane</keyword>
<dbReference type="InterPro" id="IPR003591">
    <property type="entry name" value="Leu-rich_rpt_typical-subtyp"/>
</dbReference>
<dbReference type="PANTHER" id="PTHR24367">
    <property type="entry name" value="LEUCINE-RICH REPEAT-CONTAINING PROTEIN"/>
    <property type="match status" value="1"/>
</dbReference>
<feature type="compositionally biased region" description="Basic and acidic residues" evidence="3">
    <location>
        <begin position="609"/>
        <end position="618"/>
    </location>
</feature>
<dbReference type="InParanoid" id="C3ZJK8"/>
<evidence type="ECO:0000256" key="2">
    <source>
        <dbReference type="ARBA" id="ARBA00022737"/>
    </source>
</evidence>
<dbReference type="AlphaFoldDB" id="C3ZJK8"/>
<dbReference type="PANTHER" id="PTHR24367:SF318">
    <property type="entry name" value="LEUCINE-RICH GLIOMA-INACTIVATED PROTEIN 1-LIKE"/>
    <property type="match status" value="1"/>
</dbReference>
<keyword evidence="2" id="KW-0677">Repeat</keyword>
<sequence length="796" mass="88373">MPSLHCHCPGRDASGPPCSWAGYGGTYSPPVCLRTLPTGFGKGTRLVFIKSLRSSTLFECSFPNASGVYSLRIELSNVSVIQTGAFRGMPSVQTLSLADNRIFRLDCDTFIGAEYLKYLHLYKNAISYISRYAFRGLPVLQEVHLNHNDLTSVPIDALLQPTALTYVNLNANHITRIDSHVMCLTQNQRLYLTLAWNKLNCDKNLTWFVCNLPQLALIRYRSSLRCESPAELRGTFLATLKNDVGQTSISNPGHIVCSEEAFNSTDAAGTSSESPQLVSTLLCNPRDQTALTNTYTETPYTSEVYNVTILTESFAHTSHINSTPVSSKATEMDYVILFKGDPVINLDDGRTKLITMICAVLVPLLLVLASVIVVSFFKHCHQIMPPDIDMEDQESRETEEPYAIAYFGTEELFSVTCPTECSRPASTPCHTSDDKCSTQSRVELSGKIENVSLRAHAVVHQEEHTPSSKLPQRAPILPKNSGPKLQSKTMTLHDDPCPELHHDHSGPELKKSGVTNDEVQLSRLQPRVVDELDDDPGPELHPYAVTYDTGQCENDLVQPYAIAYLHSQQSNRRDAVEETMPRQNAANQDETITKQLVSRLQYHSASTKADIKPKHNDRSISNTTFSSLEDIEEDEEEDDEENEEEQEEEKEEEEGKRVNKNKPSTRDDIAPDENATTQNETFAKQPLGHSGCQSLPSDEKIMKACGKNGAGLDHSLAKGDTRPGENVANEEETIVKQPVPQSDCPSLSSPTNTKPKHDESGDNQPAIEYKDLYNASFMFVAAFVKRRAFSTQGPLR</sequence>
<accession>C3ZJK8</accession>
<evidence type="ECO:0000256" key="1">
    <source>
        <dbReference type="ARBA" id="ARBA00022614"/>
    </source>
</evidence>
<feature type="compositionally biased region" description="Polar residues" evidence="3">
    <location>
        <begin position="581"/>
        <end position="591"/>
    </location>
</feature>
<reference evidence="5" key="1">
    <citation type="journal article" date="2008" name="Nature">
        <title>The amphioxus genome and the evolution of the chordate karyotype.</title>
        <authorList>
            <consortium name="US DOE Joint Genome Institute (JGI-PGF)"/>
            <person name="Putnam N.H."/>
            <person name="Butts T."/>
            <person name="Ferrier D.E.K."/>
            <person name="Furlong R.F."/>
            <person name="Hellsten U."/>
            <person name="Kawashima T."/>
            <person name="Robinson-Rechavi M."/>
            <person name="Shoguchi E."/>
            <person name="Terry A."/>
            <person name="Yu J.-K."/>
            <person name="Benito-Gutierrez E.L."/>
            <person name="Dubchak I."/>
            <person name="Garcia-Fernandez J."/>
            <person name="Gibson-Brown J.J."/>
            <person name="Grigoriev I.V."/>
            <person name="Horton A.C."/>
            <person name="de Jong P.J."/>
            <person name="Jurka J."/>
            <person name="Kapitonov V.V."/>
            <person name="Kohara Y."/>
            <person name="Kuroki Y."/>
            <person name="Lindquist E."/>
            <person name="Lucas S."/>
            <person name="Osoegawa K."/>
            <person name="Pennacchio L.A."/>
            <person name="Salamov A.A."/>
            <person name="Satou Y."/>
            <person name="Sauka-Spengler T."/>
            <person name="Schmutz J."/>
            <person name="Shin-I T."/>
            <person name="Toyoda A."/>
            <person name="Bronner-Fraser M."/>
            <person name="Fujiyama A."/>
            <person name="Holland L.Z."/>
            <person name="Holland P.W.H."/>
            <person name="Satoh N."/>
            <person name="Rokhsar D.S."/>
        </authorList>
    </citation>
    <scope>NUCLEOTIDE SEQUENCE [LARGE SCALE GENOMIC DNA]</scope>
    <source>
        <strain evidence="5">S238N-H82</strain>
        <tissue evidence="5">Testes</tissue>
    </source>
</reference>
<gene>
    <name evidence="5" type="ORF">BRAFLDRAFT_76811</name>
</gene>
<evidence type="ECO:0000313" key="5">
    <source>
        <dbReference type="EMBL" id="EEN47350.1"/>
    </source>
</evidence>
<evidence type="ECO:0000256" key="3">
    <source>
        <dbReference type="SAM" id="MobiDB-lite"/>
    </source>
</evidence>
<proteinExistence type="predicted"/>
<dbReference type="SUPFAM" id="SSF52058">
    <property type="entry name" value="L domain-like"/>
    <property type="match status" value="1"/>
</dbReference>
<feature type="region of interest" description="Disordered" evidence="3">
    <location>
        <begin position="709"/>
        <end position="765"/>
    </location>
</feature>
<name>C3ZJK8_BRAFL</name>
<feature type="region of interest" description="Disordered" evidence="3">
    <location>
        <begin position="572"/>
        <end position="591"/>
    </location>
</feature>
<keyword evidence="1" id="KW-0433">Leucine-rich repeat</keyword>
<dbReference type="InterPro" id="IPR051295">
    <property type="entry name" value="LGI_related"/>
</dbReference>
<organism>
    <name type="scientific">Branchiostoma floridae</name>
    <name type="common">Florida lancelet</name>
    <name type="synonym">Amphioxus</name>
    <dbReference type="NCBI Taxonomy" id="7739"/>
    <lineage>
        <taxon>Eukaryota</taxon>
        <taxon>Metazoa</taxon>
        <taxon>Chordata</taxon>
        <taxon>Cephalochordata</taxon>
        <taxon>Leptocardii</taxon>
        <taxon>Amphioxiformes</taxon>
        <taxon>Branchiostomatidae</taxon>
        <taxon>Branchiostoma</taxon>
    </lineage>
</organism>
<feature type="region of interest" description="Disordered" evidence="3">
    <location>
        <begin position="604"/>
        <end position="695"/>
    </location>
</feature>
<keyword evidence="4" id="KW-0812">Transmembrane</keyword>
<feature type="transmembrane region" description="Helical" evidence="4">
    <location>
        <begin position="353"/>
        <end position="377"/>
    </location>
</feature>
<evidence type="ECO:0000256" key="4">
    <source>
        <dbReference type="SAM" id="Phobius"/>
    </source>
</evidence>
<dbReference type="InterPro" id="IPR001611">
    <property type="entry name" value="Leu-rich_rpt"/>
</dbReference>
<feature type="region of interest" description="Disordered" evidence="3">
    <location>
        <begin position="461"/>
        <end position="515"/>
    </location>
</feature>
<dbReference type="Pfam" id="PF13855">
    <property type="entry name" value="LRR_8"/>
    <property type="match status" value="1"/>
</dbReference>
<dbReference type="Gene3D" id="3.80.10.10">
    <property type="entry name" value="Ribonuclease Inhibitor"/>
    <property type="match status" value="1"/>
</dbReference>